<accession>A0A067T214</accession>
<dbReference type="AlphaFoldDB" id="A0A067T214"/>
<dbReference type="Proteomes" id="UP000027222">
    <property type="component" value="Unassembled WGS sequence"/>
</dbReference>
<sequence>MTMTQVWQIKSSQQNSPIDASLLVTRIDNAQQSYMQSRTPQAQLNPPTPVLVLAHRASAYSLSKNPTCPNHHRATPLSRDPLAEQLEEPKPTPSAHPGKRKPQIFKSNRNDTDRST</sequence>
<feature type="region of interest" description="Disordered" evidence="1">
    <location>
        <begin position="62"/>
        <end position="116"/>
    </location>
</feature>
<dbReference type="HOGENOM" id="CLU_2097047_0_0_1"/>
<evidence type="ECO:0000313" key="2">
    <source>
        <dbReference type="EMBL" id="KDR73053.1"/>
    </source>
</evidence>
<evidence type="ECO:0000256" key="1">
    <source>
        <dbReference type="SAM" id="MobiDB-lite"/>
    </source>
</evidence>
<reference evidence="3" key="1">
    <citation type="journal article" date="2014" name="Proc. Natl. Acad. Sci. U.S.A.">
        <title>Extensive sampling of basidiomycete genomes demonstrates inadequacy of the white-rot/brown-rot paradigm for wood decay fungi.</title>
        <authorList>
            <person name="Riley R."/>
            <person name="Salamov A.A."/>
            <person name="Brown D.W."/>
            <person name="Nagy L.G."/>
            <person name="Floudas D."/>
            <person name="Held B.W."/>
            <person name="Levasseur A."/>
            <person name="Lombard V."/>
            <person name="Morin E."/>
            <person name="Otillar R."/>
            <person name="Lindquist E.A."/>
            <person name="Sun H."/>
            <person name="LaButti K.M."/>
            <person name="Schmutz J."/>
            <person name="Jabbour D."/>
            <person name="Luo H."/>
            <person name="Baker S.E."/>
            <person name="Pisabarro A.G."/>
            <person name="Walton J.D."/>
            <person name="Blanchette R.A."/>
            <person name="Henrissat B."/>
            <person name="Martin F."/>
            <person name="Cullen D."/>
            <person name="Hibbett D.S."/>
            <person name="Grigoriev I.V."/>
        </authorList>
    </citation>
    <scope>NUCLEOTIDE SEQUENCE [LARGE SCALE GENOMIC DNA]</scope>
    <source>
        <strain evidence="3">CBS 339.88</strain>
    </source>
</reference>
<name>A0A067T214_GALM3</name>
<dbReference type="EMBL" id="KL142387">
    <property type="protein sequence ID" value="KDR73053.1"/>
    <property type="molecule type" value="Genomic_DNA"/>
</dbReference>
<evidence type="ECO:0000313" key="3">
    <source>
        <dbReference type="Proteomes" id="UP000027222"/>
    </source>
</evidence>
<gene>
    <name evidence="2" type="ORF">GALMADRAFT_746770</name>
</gene>
<organism evidence="2 3">
    <name type="scientific">Galerina marginata (strain CBS 339.88)</name>
    <dbReference type="NCBI Taxonomy" id="685588"/>
    <lineage>
        <taxon>Eukaryota</taxon>
        <taxon>Fungi</taxon>
        <taxon>Dikarya</taxon>
        <taxon>Basidiomycota</taxon>
        <taxon>Agaricomycotina</taxon>
        <taxon>Agaricomycetes</taxon>
        <taxon>Agaricomycetidae</taxon>
        <taxon>Agaricales</taxon>
        <taxon>Agaricineae</taxon>
        <taxon>Strophariaceae</taxon>
        <taxon>Galerina</taxon>
    </lineage>
</organism>
<proteinExistence type="predicted"/>
<protein>
    <submittedName>
        <fullName evidence="2">Uncharacterized protein</fullName>
    </submittedName>
</protein>
<keyword evidence="3" id="KW-1185">Reference proteome</keyword>